<dbReference type="OrthoDB" id="6120708at2"/>
<proteinExistence type="predicted"/>
<name>T1XG64_VARPD</name>
<gene>
    <name evidence="1" type="ORF">VAPA_1c44380</name>
</gene>
<dbReference type="AlphaFoldDB" id="T1XG64"/>
<evidence type="ECO:0000313" key="2">
    <source>
        <dbReference type="Proteomes" id="UP000016223"/>
    </source>
</evidence>
<dbReference type="KEGG" id="vpd:VAPA_1c44380"/>
<evidence type="ECO:0000313" key="1">
    <source>
        <dbReference type="EMBL" id="AGU51511.1"/>
    </source>
</evidence>
<sequence>MREEARVTLLKLKACGYFRWGVNHAPEFGDVVETLRDLNRWGQGKQLGLTKTFDGDESKLPAYLVNVHERRGDWLLTLWNEIESTDGAVASIDGYGQVGDADVTMNEFEAGAIPGFATYFWFMPNEGLVATVRFQHSSAGHYQMNKYLHGFMSQFSPHVVVGEELGDDGEVQVLGYRENDAAALTRFRPRFKSELLRKAGPIDFLLERTDRIRKITKRANLLLEERPKRALWEKMLDQLHLTAPNARPHEVKVNYSVEVDGLSPLALRGIVAEWAQEEQEDNNYGFDLRGESNNTYWLDHAFVKDALWVDIDRKDAEIIEPNSLLSALQGHRRYMLGRANE</sequence>
<protein>
    <submittedName>
        <fullName evidence="1">Uncharacterized protein</fullName>
    </submittedName>
</protein>
<dbReference type="Proteomes" id="UP000016223">
    <property type="component" value="Chromosome 1"/>
</dbReference>
<dbReference type="EMBL" id="CP003911">
    <property type="protein sequence ID" value="AGU51511.1"/>
    <property type="molecule type" value="Genomic_DNA"/>
</dbReference>
<reference evidence="1 2" key="1">
    <citation type="submission" date="2012-10" db="EMBL/GenBank/DDBJ databases">
        <title>Genome sequence of Variovorax paradoxus B4.</title>
        <authorList>
            <person name="Schuldes J."/>
            <person name="Brandt U."/>
            <person name="Hiessl S."/>
            <person name="Wuebbeler J.H."/>
            <person name="Thuermer A."/>
            <person name="Steinbuechel A."/>
            <person name="Daniel R."/>
        </authorList>
    </citation>
    <scope>NUCLEOTIDE SEQUENCE [LARGE SCALE GENOMIC DNA]</scope>
    <source>
        <strain evidence="1 2">B4</strain>
    </source>
</reference>
<accession>T1XG64</accession>
<dbReference type="HOGENOM" id="CLU_068201_0_0_4"/>
<dbReference type="RefSeq" id="WP_021008953.1">
    <property type="nucleotide sequence ID" value="NC_022247.1"/>
</dbReference>
<organism evidence="1 2">
    <name type="scientific">Variovorax paradoxus B4</name>
    <dbReference type="NCBI Taxonomy" id="1246301"/>
    <lineage>
        <taxon>Bacteria</taxon>
        <taxon>Pseudomonadati</taxon>
        <taxon>Pseudomonadota</taxon>
        <taxon>Betaproteobacteria</taxon>
        <taxon>Burkholderiales</taxon>
        <taxon>Comamonadaceae</taxon>
        <taxon>Variovorax</taxon>
    </lineage>
</organism>